<dbReference type="PANTHER" id="PTHR12035">
    <property type="entry name" value="SIALIC ACID BINDING IMMUNOGLOBULIN-LIKE LECTIN"/>
    <property type="match status" value="1"/>
</dbReference>
<evidence type="ECO:0000256" key="8">
    <source>
        <dbReference type="SAM" id="MobiDB-lite"/>
    </source>
</evidence>
<dbReference type="PANTHER" id="PTHR12035:SF99">
    <property type="entry name" value="SIALIC ACID BINDING IG LIKE LECTIN 6"/>
    <property type="match status" value="1"/>
</dbReference>
<comment type="similarity">
    <text evidence="7">Belongs to the immunoglobulin superfamily. SIGLEC (sialic acid binding Ig-like lectin) family.</text>
</comment>
<dbReference type="PROSITE" id="PS50835">
    <property type="entry name" value="IG_LIKE"/>
    <property type="match status" value="3"/>
</dbReference>
<keyword evidence="12" id="KW-1185">Reference proteome</keyword>
<evidence type="ECO:0000256" key="5">
    <source>
        <dbReference type="ARBA" id="ARBA00022989"/>
    </source>
</evidence>
<sequence length="448" mass="49050">MLLHLLLLLPVLWGVPTAQDQRYQLKLRESVTVQEGLCVLVPCKFSFPWTAFGTFHVFWFRKGEDRNRNSLVATNKREQKLQESTQGRFFLLGDPQAYDCSLSIRDVNMGDSGTYFFHMEDALRKHSYLDKTLSLHVTALTQRPEILISGPLESGLPRNLTCSVPWACEQGTPPIFSWTSAALTSLGPRTHLSSVLTLTPWPQDHSSSLICQVKFPAAGVTVERTIQLNITYAPQNTAISISQGNSTALKILQDASPLPVLEGQAVRLLCVADSNPPAELSWFWGSSALNATPISSTAILELPRVGTTGGDFTCLARHPLGSQNVSVSLSMVCKSEPRARWVLGAVGGAGIMALLSLCLCLLFRVKTCRNKAAQPVQSMDNVNPVEGSGSGAHQHQVWTDSPSDHPAPAGASPVSREEQEPHYSLLQFPKPQEQKGTNTEYAEIKTHK</sequence>
<accession>A0ABM1DMN8</accession>
<name>A0ABM1DMN8_CERSS</name>
<dbReference type="Proteomes" id="UP000694910">
    <property type="component" value="Unplaced"/>
</dbReference>
<evidence type="ECO:0000256" key="10">
    <source>
        <dbReference type="SAM" id="SignalP"/>
    </source>
</evidence>
<dbReference type="SMART" id="SM00408">
    <property type="entry name" value="IGc2"/>
    <property type="match status" value="1"/>
</dbReference>
<keyword evidence="2 9" id="KW-0812">Transmembrane</keyword>
<feature type="domain" description="Ig-like" evidence="11">
    <location>
        <begin position="234"/>
        <end position="330"/>
    </location>
</feature>
<evidence type="ECO:0000259" key="11">
    <source>
        <dbReference type="PROSITE" id="PS50835"/>
    </source>
</evidence>
<keyword evidence="6 9" id="KW-0472">Membrane</keyword>
<keyword evidence="3" id="KW-0430">Lectin</keyword>
<dbReference type="InterPro" id="IPR007110">
    <property type="entry name" value="Ig-like_dom"/>
</dbReference>
<keyword evidence="4" id="KW-0130">Cell adhesion</keyword>
<dbReference type="GeneID" id="101405313"/>
<evidence type="ECO:0000256" key="3">
    <source>
        <dbReference type="ARBA" id="ARBA00022734"/>
    </source>
</evidence>
<dbReference type="Pfam" id="PF07686">
    <property type="entry name" value="V-set"/>
    <property type="match status" value="1"/>
</dbReference>
<reference evidence="13" key="1">
    <citation type="submission" date="2025-08" db="UniProtKB">
        <authorList>
            <consortium name="RefSeq"/>
        </authorList>
    </citation>
    <scope>IDENTIFICATION</scope>
</reference>
<proteinExistence type="inferred from homology"/>
<feature type="domain" description="Ig-like" evidence="11">
    <location>
        <begin position="144"/>
        <end position="227"/>
    </location>
</feature>
<keyword evidence="5 9" id="KW-1133">Transmembrane helix</keyword>
<dbReference type="InterPro" id="IPR003599">
    <property type="entry name" value="Ig_sub"/>
</dbReference>
<feature type="compositionally biased region" description="Polar residues" evidence="8">
    <location>
        <begin position="391"/>
        <end position="401"/>
    </location>
</feature>
<feature type="domain" description="Ig-like" evidence="11">
    <location>
        <begin position="16"/>
        <end position="134"/>
    </location>
</feature>
<evidence type="ECO:0000313" key="12">
    <source>
        <dbReference type="Proteomes" id="UP000694910"/>
    </source>
</evidence>
<evidence type="ECO:0000256" key="4">
    <source>
        <dbReference type="ARBA" id="ARBA00022889"/>
    </source>
</evidence>
<dbReference type="InterPro" id="IPR013106">
    <property type="entry name" value="Ig_V-set"/>
</dbReference>
<gene>
    <name evidence="13" type="primary">LOC101405313</name>
</gene>
<dbReference type="SUPFAM" id="SSF48726">
    <property type="entry name" value="Immunoglobulin"/>
    <property type="match status" value="3"/>
</dbReference>
<evidence type="ECO:0000256" key="1">
    <source>
        <dbReference type="ARBA" id="ARBA00004479"/>
    </source>
</evidence>
<keyword evidence="10" id="KW-0732">Signal</keyword>
<dbReference type="SMART" id="SM00409">
    <property type="entry name" value="IG"/>
    <property type="match status" value="2"/>
</dbReference>
<organism evidence="12 13">
    <name type="scientific">Ceratotherium simum simum</name>
    <name type="common">Southern white rhinoceros</name>
    <dbReference type="NCBI Taxonomy" id="73337"/>
    <lineage>
        <taxon>Eukaryota</taxon>
        <taxon>Metazoa</taxon>
        <taxon>Chordata</taxon>
        <taxon>Craniata</taxon>
        <taxon>Vertebrata</taxon>
        <taxon>Euteleostomi</taxon>
        <taxon>Mammalia</taxon>
        <taxon>Eutheria</taxon>
        <taxon>Laurasiatheria</taxon>
        <taxon>Perissodactyla</taxon>
        <taxon>Rhinocerotidae</taxon>
        <taxon>Ceratotherium</taxon>
    </lineage>
</organism>
<feature type="signal peptide" evidence="10">
    <location>
        <begin position="1"/>
        <end position="18"/>
    </location>
</feature>
<evidence type="ECO:0000256" key="6">
    <source>
        <dbReference type="ARBA" id="ARBA00023136"/>
    </source>
</evidence>
<dbReference type="InterPro" id="IPR003598">
    <property type="entry name" value="Ig_sub2"/>
</dbReference>
<evidence type="ECO:0000313" key="13">
    <source>
        <dbReference type="RefSeq" id="XP_014653069.1"/>
    </source>
</evidence>
<dbReference type="Gene3D" id="2.60.40.10">
    <property type="entry name" value="Immunoglobulins"/>
    <property type="match status" value="3"/>
</dbReference>
<comment type="subcellular location">
    <subcellularLocation>
        <location evidence="1">Membrane</location>
        <topology evidence="1">Single-pass type I membrane protein</topology>
    </subcellularLocation>
</comment>
<feature type="transmembrane region" description="Helical" evidence="9">
    <location>
        <begin position="341"/>
        <end position="363"/>
    </location>
</feature>
<feature type="region of interest" description="Disordered" evidence="8">
    <location>
        <begin position="379"/>
        <end position="448"/>
    </location>
</feature>
<evidence type="ECO:0000256" key="9">
    <source>
        <dbReference type="SAM" id="Phobius"/>
    </source>
</evidence>
<protein>
    <submittedName>
        <fullName evidence="13">Sialic acid-binding Ig-like lectin 6</fullName>
    </submittedName>
</protein>
<evidence type="ECO:0000256" key="2">
    <source>
        <dbReference type="ARBA" id="ARBA00022692"/>
    </source>
</evidence>
<dbReference type="RefSeq" id="XP_014653069.1">
    <property type="nucleotide sequence ID" value="XM_014797583.1"/>
</dbReference>
<feature type="chain" id="PRO_5047237712" evidence="10">
    <location>
        <begin position="19"/>
        <end position="448"/>
    </location>
</feature>
<dbReference type="InterPro" id="IPR051036">
    <property type="entry name" value="SIGLEC"/>
</dbReference>
<dbReference type="InterPro" id="IPR036179">
    <property type="entry name" value="Ig-like_dom_sf"/>
</dbReference>
<dbReference type="InterPro" id="IPR013783">
    <property type="entry name" value="Ig-like_fold"/>
</dbReference>
<evidence type="ECO:0000256" key="7">
    <source>
        <dbReference type="ARBA" id="ARBA00038361"/>
    </source>
</evidence>